<dbReference type="InterPro" id="IPR013083">
    <property type="entry name" value="Znf_RING/FYVE/PHD"/>
</dbReference>
<feature type="region of interest" description="Disordered" evidence="9">
    <location>
        <begin position="93"/>
        <end position="123"/>
    </location>
</feature>
<reference evidence="13" key="2">
    <citation type="submission" date="2023-05" db="EMBL/GenBank/DDBJ databases">
        <authorList>
            <person name="Fouks B."/>
        </authorList>
    </citation>
    <scope>NUCLEOTIDE SEQUENCE</scope>
    <source>
        <strain evidence="13">Stay&amp;Tobe</strain>
        <tissue evidence="13">Testes</tissue>
    </source>
</reference>
<dbReference type="GO" id="GO:0005085">
    <property type="term" value="F:guanyl-nucleotide exchange factor activity"/>
    <property type="evidence" value="ECO:0007669"/>
    <property type="project" value="UniProtKB-KW"/>
</dbReference>
<comment type="subcellular location">
    <subcellularLocation>
        <location evidence="1">Cytoplasm</location>
        <location evidence="1">Cytoskeleton</location>
    </subcellularLocation>
</comment>
<dbReference type="CDD" id="cd00160">
    <property type="entry name" value="RhoGEF"/>
    <property type="match status" value="1"/>
</dbReference>
<feature type="region of interest" description="Disordered" evidence="9">
    <location>
        <begin position="1"/>
        <end position="22"/>
    </location>
</feature>
<feature type="domain" description="PH" evidence="10">
    <location>
        <begin position="656"/>
        <end position="717"/>
    </location>
</feature>
<feature type="compositionally biased region" description="Polar residues" evidence="9">
    <location>
        <begin position="109"/>
        <end position="123"/>
    </location>
</feature>
<evidence type="ECO:0000256" key="1">
    <source>
        <dbReference type="ARBA" id="ARBA00004245"/>
    </source>
</evidence>
<reference evidence="13" key="1">
    <citation type="journal article" date="2023" name="IScience">
        <title>Live-bearing cockroach genome reveals convergent evolutionary mechanisms linked to viviparity in insects and beyond.</title>
        <authorList>
            <person name="Fouks B."/>
            <person name="Harrison M.C."/>
            <person name="Mikhailova A.A."/>
            <person name="Marchal E."/>
            <person name="English S."/>
            <person name="Carruthers M."/>
            <person name="Jennings E.C."/>
            <person name="Chiamaka E.L."/>
            <person name="Frigard R.A."/>
            <person name="Pippel M."/>
            <person name="Attardo G.M."/>
            <person name="Benoit J.B."/>
            <person name="Bornberg-Bauer E."/>
            <person name="Tobe S.S."/>
        </authorList>
    </citation>
    <scope>NUCLEOTIDE SEQUENCE</scope>
    <source>
        <strain evidence="13">Stay&amp;Tobe</strain>
    </source>
</reference>
<feature type="compositionally biased region" description="Polar residues" evidence="9">
    <location>
        <begin position="13"/>
        <end position="22"/>
    </location>
</feature>
<gene>
    <name evidence="13" type="ORF">L9F63_013536</name>
</gene>
<protein>
    <submittedName>
        <fullName evidence="13">Uncharacterized protein</fullName>
    </submittedName>
</protein>
<feature type="compositionally biased region" description="Acidic residues" evidence="9">
    <location>
        <begin position="180"/>
        <end position="190"/>
    </location>
</feature>
<dbReference type="InterPro" id="IPR011011">
    <property type="entry name" value="Znf_FYVE_PHD"/>
</dbReference>
<accession>A0AAD8AC20</accession>
<dbReference type="AlphaFoldDB" id="A0AAD8AC20"/>
<dbReference type="Proteomes" id="UP001233999">
    <property type="component" value="Unassembled WGS sequence"/>
</dbReference>
<feature type="non-terminal residue" evidence="13">
    <location>
        <position position="717"/>
    </location>
</feature>
<dbReference type="GO" id="GO:0005737">
    <property type="term" value="C:cytoplasm"/>
    <property type="evidence" value="ECO:0007669"/>
    <property type="project" value="TreeGrafter"/>
</dbReference>
<feature type="compositionally biased region" description="Basic and acidic residues" evidence="9">
    <location>
        <begin position="1"/>
        <end position="12"/>
    </location>
</feature>
<dbReference type="Gene3D" id="1.20.900.10">
    <property type="entry name" value="Dbl homology (DH) domain"/>
    <property type="match status" value="1"/>
</dbReference>
<dbReference type="InterPro" id="IPR011993">
    <property type="entry name" value="PH-like_dom_sf"/>
</dbReference>
<organism evidence="13 14">
    <name type="scientific">Diploptera punctata</name>
    <name type="common">Pacific beetle cockroach</name>
    <dbReference type="NCBI Taxonomy" id="6984"/>
    <lineage>
        <taxon>Eukaryota</taxon>
        <taxon>Metazoa</taxon>
        <taxon>Ecdysozoa</taxon>
        <taxon>Arthropoda</taxon>
        <taxon>Hexapoda</taxon>
        <taxon>Insecta</taxon>
        <taxon>Pterygota</taxon>
        <taxon>Neoptera</taxon>
        <taxon>Polyneoptera</taxon>
        <taxon>Dictyoptera</taxon>
        <taxon>Blattodea</taxon>
        <taxon>Blaberoidea</taxon>
        <taxon>Blaberidae</taxon>
        <taxon>Diplopterinae</taxon>
        <taxon>Diploptera</taxon>
    </lineage>
</organism>
<dbReference type="PANTHER" id="PTHR12673">
    <property type="entry name" value="FACIOGENITAL DYSPLASIA PROTEIN"/>
    <property type="match status" value="1"/>
</dbReference>
<keyword evidence="4" id="KW-0479">Metal-binding</keyword>
<dbReference type="Pfam" id="PF00621">
    <property type="entry name" value="RhoGEF"/>
    <property type="match status" value="1"/>
</dbReference>
<dbReference type="InterPro" id="IPR000219">
    <property type="entry name" value="DH_dom"/>
</dbReference>
<evidence type="ECO:0000256" key="3">
    <source>
        <dbReference type="ARBA" id="ARBA00022658"/>
    </source>
</evidence>
<evidence type="ECO:0000256" key="2">
    <source>
        <dbReference type="ARBA" id="ARBA00022490"/>
    </source>
</evidence>
<dbReference type="GO" id="GO:0007010">
    <property type="term" value="P:cytoskeleton organization"/>
    <property type="evidence" value="ECO:0007669"/>
    <property type="project" value="TreeGrafter"/>
</dbReference>
<dbReference type="Gene3D" id="3.30.40.10">
    <property type="entry name" value="Zinc/RING finger domain, C3HC4 (zinc finger)"/>
    <property type="match status" value="1"/>
</dbReference>
<keyword evidence="5 8" id="KW-0863">Zinc-finger</keyword>
<dbReference type="InterPro" id="IPR017455">
    <property type="entry name" value="Znf_FYVE-rel"/>
</dbReference>
<dbReference type="SUPFAM" id="SSF48065">
    <property type="entry name" value="DBL homology domain (DH-domain)"/>
    <property type="match status" value="1"/>
</dbReference>
<feature type="domain" description="PH" evidence="10">
    <location>
        <begin position="443"/>
        <end position="546"/>
    </location>
</feature>
<dbReference type="Pfam" id="PF00169">
    <property type="entry name" value="PH"/>
    <property type="match status" value="1"/>
</dbReference>
<feature type="compositionally biased region" description="Low complexity" evidence="9">
    <location>
        <begin position="201"/>
        <end position="211"/>
    </location>
</feature>
<feature type="domain" description="FYVE-type" evidence="12">
    <location>
        <begin position="562"/>
        <end position="621"/>
    </location>
</feature>
<evidence type="ECO:0000256" key="8">
    <source>
        <dbReference type="PROSITE-ProRule" id="PRU00091"/>
    </source>
</evidence>
<dbReference type="PROSITE" id="PS50003">
    <property type="entry name" value="PH_DOMAIN"/>
    <property type="match status" value="2"/>
</dbReference>
<dbReference type="Pfam" id="PF01363">
    <property type="entry name" value="FYVE"/>
    <property type="match status" value="1"/>
</dbReference>
<evidence type="ECO:0000259" key="10">
    <source>
        <dbReference type="PROSITE" id="PS50003"/>
    </source>
</evidence>
<dbReference type="EMBL" id="JASPKZ010002687">
    <property type="protein sequence ID" value="KAJ9595178.1"/>
    <property type="molecule type" value="Genomic_DNA"/>
</dbReference>
<keyword evidence="3" id="KW-0344">Guanine-nucleotide releasing factor</keyword>
<dbReference type="SUPFAM" id="SSF57903">
    <property type="entry name" value="FYVE/PHD zinc finger"/>
    <property type="match status" value="1"/>
</dbReference>
<keyword evidence="14" id="KW-1185">Reference proteome</keyword>
<dbReference type="InterPro" id="IPR001849">
    <property type="entry name" value="PH_domain"/>
</dbReference>
<dbReference type="SMART" id="SM00064">
    <property type="entry name" value="FYVE"/>
    <property type="match status" value="1"/>
</dbReference>
<evidence type="ECO:0000259" key="11">
    <source>
        <dbReference type="PROSITE" id="PS50010"/>
    </source>
</evidence>
<proteinExistence type="predicted"/>
<feature type="domain" description="DH" evidence="11">
    <location>
        <begin position="226"/>
        <end position="414"/>
    </location>
</feature>
<dbReference type="PROSITE" id="PS50178">
    <property type="entry name" value="ZF_FYVE"/>
    <property type="match status" value="1"/>
</dbReference>
<name>A0AAD8AC20_DIPPU</name>
<dbReference type="GO" id="GO:0046847">
    <property type="term" value="P:filopodium assembly"/>
    <property type="evidence" value="ECO:0007669"/>
    <property type="project" value="TreeGrafter"/>
</dbReference>
<comment type="caution">
    <text evidence="13">The sequence shown here is derived from an EMBL/GenBank/DDBJ whole genome shotgun (WGS) entry which is preliminary data.</text>
</comment>
<dbReference type="SUPFAM" id="SSF50729">
    <property type="entry name" value="PH domain-like"/>
    <property type="match status" value="2"/>
</dbReference>
<keyword evidence="6" id="KW-0862">Zinc</keyword>
<dbReference type="SMART" id="SM00233">
    <property type="entry name" value="PH"/>
    <property type="match status" value="1"/>
</dbReference>
<keyword evidence="2" id="KW-0963">Cytoplasm</keyword>
<dbReference type="Gene3D" id="2.30.29.30">
    <property type="entry name" value="Pleckstrin-homology domain (PH domain)/Phosphotyrosine-binding domain (PTB)"/>
    <property type="match status" value="2"/>
</dbReference>
<dbReference type="GO" id="GO:0008270">
    <property type="term" value="F:zinc ion binding"/>
    <property type="evidence" value="ECO:0007669"/>
    <property type="project" value="UniProtKB-KW"/>
</dbReference>
<sequence length="717" mass="82164">MERDQHVTRETTQDWFGQSDNFGPSIGLGLNEARRFFREAREKFTSSTGTGPDLFSQFLKDNEQRFHLQCSSRASVGGFEQDGRDFIRSFSAGSGWGMSPQRTEEKSQAPFSQTSPQKKVSNTDNKPFFGFGFPMFMVSNRRMWTESWSEKFSMSRSSYEYRSNVYRITSEQVTHCESYDVSESESEDEDVAPRPLSIAPSETSSESTLESQGHALAIEPDPRREKAYRIAMELLTTERSYVGVLHLIDQIFHFRVDQENRAHNMFPQEMIPQMFSNIKSIYQFHHDFLLPQLEARMSNWDQEGKIGDIMKNFAPFLKLYTEYVKNFDNAMNIINALATKNQRFAAIMDEIHRMPECGNLTLTHHMLSPIQRIPRYELLLKDYLKKLPDDTVEQEDTEKALHLVSTAANHANEAMKKIDKFKQLLEVQEKISGAVDLVSPTRELLKEGKIVKISARSGDHQERYLFLFSDILLLCSSGLLPNRVGIAAAYRLRAKFLVENMQVLEGDNLETANTFYIRDNTKNVELYTQTVEEKTSWLDALCLAIEELYKRKSSFKIGTECSSPCTKCMDCGANFGVMKRKHHCRACGAVVCGKCSNQKYPLPFEDNKPSRVCRSCHQQLMQQRSASPDKNDSDAENMNTSFARGKGLLEVTADADCVFKGYLQLKTNKSWVRRWFALHPDFVLYSFRSHKDQRAMTATPLPGYTIAKINMSLILTT</sequence>
<dbReference type="SMART" id="SM00325">
    <property type="entry name" value="RhoGEF"/>
    <property type="match status" value="1"/>
</dbReference>
<evidence type="ECO:0000313" key="13">
    <source>
        <dbReference type="EMBL" id="KAJ9595178.1"/>
    </source>
</evidence>
<dbReference type="InterPro" id="IPR000306">
    <property type="entry name" value="Znf_FYVE"/>
</dbReference>
<dbReference type="GO" id="GO:0005856">
    <property type="term" value="C:cytoskeleton"/>
    <property type="evidence" value="ECO:0007669"/>
    <property type="project" value="UniProtKB-SubCell"/>
</dbReference>
<evidence type="ECO:0000256" key="9">
    <source>
        <dbReference type="SAM" id="MobiDB-lite"/>
    </source>
</evidence>
<dbReference type="PROSITE" id="PS50010">
    <property type="entry name" value="DH_2"/>
    <property type="match status" value="1"/>
</dbReference>
<evidence type="ECO:0000256" key="5">
    <source>
        <dbReference type="ARBA" id="ARBA00022771"/>
    </source>
</evidence>
<dbReference type="InterPro" id="IPR051092">
    <property type="entry name" value="FYVE_RhoGEF_PH"/>
</dbReference>
<dbReference type="InterPro" id="IPR035899">
    <property type="entry name" value="DBL_dom_sf"/>
</dbReference>
<evidence type="ECO:0000259" key="12">
    <source>
        <dbReference type="PROSITE" id="PS50178"/>
    </source>
</evidence>
<evidence type="ECO:0000313" key="14">
    <source>
        <dbReference type="Proteomes" id="UP001233999"/>
    </source>
</evidence>
<evidence type="ECO:0000256" key="6">
    <source>
        <dbReference type="ARBA" id="ARBA00022833"/>
    </source>
</evidence>
<evidence type="ECO:0000256" key="7">
    <source>
        <dbReference type="ARBA" id="ARBA00023212"/>
    </source>
</evidence>
<keyword evidence="7" id="KW-0206">Cytoskeleton</keyword>
<feature type="region of interest" description="Disordered" evidence="9">
    <location>
        <begin position="177"/>
        <end position="218"/>
    </location>
</feature>
<dbReference type="CDD" id="cd13388">
    <property type="entry name" value="PH1_FGD1-4_like"/>
    <property type="match status" value="1"/>
</dbReference>
<dbReference type="PANTHER" id="PTHR12673:SF241">
    <property type="entry name" value="DH DOMAIN-CONTAINING PROTEIN"/>
    <property type="match status" value="1"/>
</dbReference>
<evidence type="ECO:0000256" key="4">
    <source>
        <dbReference type="ARBA" id="ARBA00022723"/>
    </source>
</evidence>